<reference evidence="4" key="2">
    <citation type="submission" date="2022-06" db="UniProtKB">
        <authorList>
            <consortium name="EnsemblMetazoa"/>
        </authorList>
    </citation>
    <scope>IDENTIFICATION</scope>
    <source>
        <strain evidence="4">p50T (Dazao)</strain>
    </source>
</reference>
<feature type="region of interest" description="Disordered" evidence="2">
    <location>
        <begin position="267"/>
        <end position="286"/>
    </location>
</feature>
<proteinExistence type="predicted"/>
<accession>A0A8R2QV92</accession>
<name>A0A8R2QV92_BOMMO</name>
<dbReference type="GeneID" id="101742517"/>
<dbReference type="InterPro" id="IPR025066">
    <property type="entry name" value="CCDC174-like"/>
</dbReference>
<protein>
    <recommendedName>
        <fullName evidence="3">CCDC174 alpha/beta GRSR domain-containing protein</fullName>
    </recommendedName>
</protein>
<dbReference type="GO" id="GO:0005634">
    <property type="term" value="C:nucleus"/>
    <property type="evidence" value="ECO:0007669"/>
    <property type="project" value="TreeGrafter"/>
</dbReference>
<dbReference type="KEGG" id="bmor:101742517"/>
<dbReference type="PANTHER" id="PTHR15885:SF1">
    <property type="entry name" value="COILED-COIL DOMAIN-CONTAINING PROTEIN 174"/>
    <property type="match status" value="1"/>
</dbReference>
<feature type="region of interest" description="Disordered" evidence="2">
    <location>
        <begin position="416"/>
        <end position="444"/>
    </location>
</feature>
<dbReference type="InterPro" id="IPR057464">
    <property type="entry name" value="CCDC174_GRSR"/>
</dbReference>
<keyword evidence="5" id="KW-1185">Reference proteome</keyword>
<organism evidence="4 5">
    <name type="scientific">Bombyx mori</name>
    <name type="common">Silk moth</name>
    <dbReference type="NCBI Taxonomy" id="7091"/>
    <lineage>
        <taxon>Eukaryota</taxon>
        <taxon>Metazoa</taxon>
        <taxon>Ecdysozoa</taxon>
        <taxon>Arthropoda</taxon>
        <taxon>Hexapoda</taxon>
        <taxon>Insecta</taxon>
        <taxon>Pterygota</taxon>
        <taxon>Neoptera</taxon>
        <taxon>Endopterygota</taxon>
        <taxon>Lepidoptera</taxon>
        <taxon>Glossata</taxon>
        <taxon>Ditrysia</taxon>
        <taxon>Bombycoidea</taxon>
        <taxon>Bombycidae</taxon>
        <taxon>Bombycinae</taxon>
        <taxon>Bombyx</taxon>
    </lineage>
</organism>
<dbReference type="Pfam" id="PF25449">
    <property type="entry name" value="CCDC174_GRSR"/>
    <property type="match status" value="1"/>
</dbReference>
<dbReference type="PANTHER" id="PTHR15885">
    <property type="entry name" value="COILED-COIL DOMAIN-CONTAINING PROTEIN 174"/>
    <property type="match status" value="1"/>
</dbReference>
<dbReference type="AlphaFoldDB" id="A0A8R2QV92"/>
<evidence type="ECO:0000259" key="3">
    <source>
        <dbReference type="Pfam" id="PF25449"/>
    </source>
</evidence>
<feature type="domain" description="CCDC174 alpha/beta GRSR" evidence="3">
    <location>
        <begin position="148"/>
        <end position="176"/>
    </location>
</feature>
<keyword evidence="1" id="KW-0175">Coiled coil</keyword>
<evidence type="ECO:0000313" key="5">
    <source>
        <dbReference type="Proteomes" id="UP000005204"/>
    </source>
</evidence>
<evidence type="ECO:0000313" key="4">
    <source>
        <dbReference type="EnsemblMetazoa" id="XP_037868048.1"/>
    </source>
</evidence>
<dbReference type="RefSeq" id="XP_037868048.1">
    <property type="nucleotide sequence ID" value="XM_038012120.2"/>
</dbReference>
<evidence type="ECO:0000256" key="2">
    <source>
        <dbReference type="SAM" id="MobiDB-lite"/>
    </source>
</evidence>
<sequence length="580" mass="67853">MEDQGAKKILFNKSMLFSLKAELLRKQEEVLVKKQMPQHKAENFKPPPVKTDKSEKSDKKSFKENLKAVDVEELQASRKSKLALEKKAELYEHLTDNAGNSQLAGRFLVDFSTKKQQQQEFTKTIVENKSGDEQVVANDNDDKDENEWVEFTDCLGRTRKCHKSDLEMFTTRDKALRRTMGIDTSTEDHSTNEDTNQSTEKPYLVQKTNDYLQSLRRKWEEKEKDLLQKDKDIHYQDLLFDEARIHGVGYYSFSTDETERRKQMEELTKRRQDTLKKQEEAEEMRKKRDELMAARVAAARARQRARAGLPPEPPQENQKDFSACLLELLTRQRNEVEEKAKAEENKIKEEQEKERQKLREAYIREWDLGKEGVEDKVKKFREMTQEEYVEQQRNKRINEFAPPQISEKKSSFVFDSKGRKVNSEEPATQNKTWSDVRPKINTPPPPHIGEISLDESSSQTFIEESNSMKRKGLYFSSKETRFNYRNFVPQQDLTPIVNELSDDESNNALETKNTGNVPSHSEIAPPATYEYYGPVNKKRIIERPFKSDIREAYAQGSKYLEASNSNRESNIPKQYDFMFN</sequence>
<feature type="region of interest" description="Disordered" evidence="2">
    <location>
        <begin position="34"/>
        <end position="62"/>
    </location>
</feature>
<evidence type="ECO:0000256" key="1">
    <source>
        <dbReference type="ARBA" id="ARBA00023054"/>
    </source>
</evidence>
<dbReference type="Proteomes" id="UP000005204">
    <property type="component" value="Unassembled WGS sequence"/>
</dbReference>
<dbReference type="EnsemblMetazoa" id="XM_038012120.1">
    <property type="protein sequence ID" value="XP_037868048.1"/>
    <property type="gene ID" value="LOC101742517"/>
</dbReference>
<feature type="compositionally biased region" description="Basic and acidic residues" evidence="2">
    <location>
        <begin position="50"/>
        <end position="62"/>
    </location>
</feature>
<dbReference type="Pfam" id="PF13300">
    <property type="entry name" value="DUF4078"/>
    <property type="match status" value="1"/>
</dbReference>
<reference evidence="5" key="1">
    <citation type="journal article" date="2008" name="Insect Biochem. Mol. Biol.">
        <title>The genome of a lepidopteran model insect, the silkworm Bombyx mori.</title>
        <authorList>
            <consortium name="International Silkworm Genome Consortium"/>
        </authorList>
    </citation>
    <scope>NUCLEOTIDE SEQUENCE [LARGE SCALE GENOMIC DNA]</scope>
    <source>
        <strain evidence="5">p50T</strain>
    </source>
</reference>